<evidence type="ECO:0000259" key="3">
    <source>
        <dbReference type="Pfam" id="PF25358"/>
    </source>
</evidence>
<dbReference type="GO" id="GO:0030422">
    <property type="term" value="P:siRNA processing"/>
    <property type="evidence" value="ECO:0007669"/>
    <property type="project" value="TreeGrafter"/>
</dbReference>
<evidence type="ECO:0000313" key="4">
    <source>
        <dbReference type="EMBL" id="KAF2827261.1"/>
    </source>
</evidence>
<dbReference type="EMBL" id="MU006224">
    <property type="protein sequence ID" value="KAF2827261.1"/>
    <property type="molecule type" value="Genomic_DNA"/>
</dbReference>
<keyword evidence="1" id="KW-0808">Transferase</keyword>
<feature type="domain" description="RDRP core" evidence="2">
    <location>
        <begin position="441"/>
        <end position="1049"/>
    </location>
</feature>
<dbReference type="InterPro" id="IPR057503">
    <property type="entry name" value="PH_RdRP"/>
</dbReference>
<dbReference type="Proteomes" id="UP000799424">
    <property type="component" value="Unassembled WGS sequence"/>
</dbReference>
<dbReference type="AlphaFoldDB" id="A0A6A7A1X8"/>
<comment type="catalytic activity">
    <reaction evidence="1">
        <text>RNA(n) + a ribonucleoside 5'-triphosphate = RNA(n+1) + diphosphate</text>
        <dbReference type="Rhea" id="RHEA:21248"/>
        <dbReference type="Rhea" id="RHEA-COMP:14527"/>
        <dbReference type="Rhea" id="RHEA-COMP:17342"/>
        <dbReference type="ChEBI" id="CHEBI:33019"/>
        <dbReference type="ChEBI" id="CHEBI:61557"/>
        <dbReference type="ChEBI" id="CHEBI:140395"/>
        <dbReference type="EC" id="2.7.7.48"/>
    </reaction>
</comment>
<dbReference type="OrthoDB" id="6513042at2759"/>
<reference evidence="4" key="1">
    <citation type="journal article" date="2020" name="Stud. Mycol.">
        <title>101 Dothideomycetes genomes: a test case for predicting lifestyles and emergence of pathogens.</title>
        <authorList>
            <person name="Haridas S."/>
            <person name="Albert R."/>
            <person name="Binder M."/>
            <person name="Bloem J."/>
            <person name="Labutti K."/>
            <person name="Salamov A."/>
            <person name="Andreopoulos B."/>
            <person name="Baker S."/>
            <person name="Barry K."/>
            <person name="Bills G."/>
            <person name="Bluhm B."/>
            <person name="Cannon C."/>
            <person name="Castanera R."/>
            <person name="Culley D."/>
            <person name="Daum C."/>
            <person name="Ezra D."/>
            <person name="Gonzalez J."/>
            <person name="Henrissat B."/>
            <person name="Kuo A."/>
            <person name="Liang C."/>
            <person name="Lipzen A."/>
            <person name="Lutzoni F."/>
            <person name="Magnuson J."/>
            <person name="Mondo S."/>
            <person name="Nolan M."/>
            <person name="Ohm R."/>
            <person name="Pangilinan J."/>
            <person name="Park H.-J."/>
            <person name="Ramirez L."/>
            <person name="Alfaro M."/>
            <person name="Sun H."/>
            <person name="Tritt A."/>
            <person name="Yoshinaga Y."/>
            <person name="Zwiers L.-H."/>
            <person name="Turgeon B."/>
            <person name="Goodwin S."/>
            <person name="Spatafora J."/>
            <person name="Crous P."/>
            <person name="Grigoriev I."/>
        </authorList>
    </citation>
    <scope>NUCLEOTIDE SEQUENCE</scope>
    <source>
        <strain evidence="4">CBS 113818</strain>
    </source>
</reference>
<dbReference type="GO" id="GO:0003968">
    <property type="term" value="F:RNA-directed RNA polymerase activity"/>
    <property type="evidence" value="ECO:0007669"/>
    <property type="project" value="UniProtKB-KW"/>
</dbReference>
<evidence type="ECO:0000256" key="1">
    <source>
        <dbReference type="RuleBase" id="RU363098"/>
    </source>
</evidence>
<dbReference type="Pfam" id="PF25358">
    <property type="entry name" value="PH_fung_RdRP"/>
    <property type="match status" value="1"/>
</dbReference>
<name>A0A6A7A1X8_9PLEO</name>
<organism evidence="4 5">
    <name type="scientific">Ophiobolus disseminans</name>
    <dbReference type="NCBI Taxonomy" id="1469910"/>
    <lineage>
        <taxon>Eukaryota</taxon>
        <taxon>Fungi</taxon>
        <taxon>Dikarya</taxon>
        <taxon>Ascomycota</taxon>
        <taxon>Pezizomycotina</taxon>
        <taxon>Dothideomycetes</taxon>
        <taxon>Pleosporomycetidae</taxon>
        <taxon>Pleosporales</taxon>
        <taxon>Pleosporineae</taxon>
        <taxon>Phaeosphaeriaceae</taxon>
        <taxon>Ophiobolus</taxon>
    </lineage>
</organism>
<gene>
    <name evidence="4" type="ORF">CC86DRAFT_445290</name>
</gene>
<proteinExistence type="inferred from homology"/>
<sequence>MDIFIQHVPEHVNQIEFRLFLRDKLRSFDILAFDVFKKQRSNWAILTVANPDNARRFLSQYGFRGRQPLLFRFVTLNLKASNKRGQPEPLKVVTLLQKEEEFRSRRLHQPSTIQPSGSTQPIFAFETLMTGVWNHDSQGQLKFDHKFRDMRAGSITFGRHALVIYLKSTTSLGYDWHGRIDIPYAILEHTIPFVENGKRGSITLTLKSPPKIYHIVGTDDLHLYTGNQVNGDSSELPMMANLALGLPSRGRRIKLERLCSLHHNYDKNAALCMVYKLLFPSIAMVYKAWAFIKDFSVPETHCWKTMAFQGAELARTIEIELTELEDALSRSSLHFAEKFQVLALVYEGTLTPGRMKEMLQYISSTSRVHGSKLTALAIRNLGRQIPTPGPDVASTEFQIGTLQRILKDNIIDAQTAEATYVNLHGKKSKQEHLALTYKVTVTPTGIILRGPDWSVSNRILRKWGAKHAECFLRVFFADEDGMSVFYDSKASQEQVYSRFRNVLREGIWIAGRHFEFLGFSHASLRCHQTWFMSPILQDGKIIRARDVIADLGDFSNIRCSAKCAARIGQAFSDTIFAVPIPDSALVLENKDDVERNGRCFSDGCGTMSSALFQKVWKALPPDRRSKRPTVLQIRYRGAKGVLSLDSTLQKEQLHVRNSMTKYIAKEGWKDLELCGAAYRPLKMYLNHQFIKILEDLGVPLSKFLEVQNEARSMLEKVIKHPLNAASFLEYSHSGVHAKIPRLFQLMYYIGISFQADRFLTDIVEVAAMSNLRSLKYRARIPVEQGYLLYGIMDETGILQEGEVYIVTEDEKDNGHRDRSILVGDRIVVTRAPALHPGDVQLVKAVNVPEDSPLRYLHNCIVFSQKGARDLPSQLSGGDLDGDLFHIIYDPRLMPDFTCPPADYAAAAPHDLGRSVEVNDIVDFFIEFMNMDRLGQISNMHKIRADFKPDGTRHADCITLAKLASDAVDFSKSGIPADLSQVPRGHDNIRPDFMAPGHNLVINELGATELEELENEDIDDPDSISILDPDKSRTRYYRSDKVLGHLYRNIDEKKFFDRMKGDFEAVRHTWGSESLMQKLERYINRETRLVQWKHHQDFAEELRESYELNMIEIMDTLRAHRGNPLTELEVFSGNILGKKERASTRYIREANQEVQERFDRDVGAFVRNIVKSDRDYEEEDDSEALPRSIACFKVALQSKGWENQVTLKSWKYVAAAVCLEQLWKFQGGTLRAL</sequence>
<dbReference type="EC" id="2.7.7.48" evidence="1"/>
<dbReference type="InterPro" id="IPR057596">
    <property type="entry name" value="RDRP_core"/>
</dbReference>
<protein>
    <recommendedName>
        <fullName evidence="1">RNA-dependent RNA polymerase</fullName>
        <ecNumber evidence="1">2.7.7.48</ecNumber>
    </recommendedName>
</protein>
<dbReference type="GO" id="GO:0003723">
    <property type="term" value="F:RNA binding"/>
    <property type="evidence" value="ECO:0007669"/>
    <property type="project" value="UniProtKB-KW"/>
</dbReference>
<evidence type="ECO:0000313" key="5">
    <source>
        <dbReference type="Proteomes" id="UP000799424"/>
    </source>
</evidence>
<evidence type="ECO:0000259" key="2">
    <source>
        <dbReference type="Pfam" id="PF05183"/>
    </source>
</evidence>
<keyword evidence="1" id="KW-0694">RNA-binding</keyword>
<dbReference type="GO" id="GO:0031380">
    <property type="term" value="C:nuclear RNA-directed RNA polymerase complex"/>
    <property type="evidence" value="ECO:0007669"/>
    <property type="project" value="TreeGrafter"/>
</dbReference>
<dbReference type="PANTHER" id="PTHR23079">
    <property type="entry name" value="RNA-DEPENDENT RNA POLYMERASE"/>
    <property type="match status" value="1"/>
</dbReference>
<dbReference type="PANTHER" id="PTHR23079:SF17">
    <property type="entry name" value="RNA-DEPENDENT RNA POLYMERASE"/>
    <property type="match status" value="1"/>
</dbReference>
<dbReference type="InterPro" id="IPR007855">
    <property type="entry name" value="RDRP"/>
</dbReference>
<dbReference type="Pfam" id="PF05183">
    <property type="entry name" value="RdRP"/>
    <property type="match status" value="1"/>
</dbReference>
<comment type="similarity">
    <text evidence="1">Belongs to the RdRP family.</text>
</comment>
<keyword evidence="5" id="KW-1185">Reference proteome</keyword>
<feature type="domain" description="RdRP-like PH" evidence="3">
    <location>
        <begin position="123"/>
        <end position="309"/>
    </location>
</feature>
<accession>A0A6A7A1X8</accession>
<keyword evidence="1" id="KW-0548">Nucleotidyltransferase</keyword>
<keyword evidence="1" id="KW-0696">RNA-directed RNA polymerase</keyword>